<protein>
    <submittedName>
        <fullName evidence="1">DUF4442 domain-containing protein</fullName>
    </submittedName>
</protein>
<organism evidence="1 2">
    <name type="scientific">Marixanthomonas ophiurae</name>
    <dbReference type="NCBI Taxonomy" id="387659"/>
    <lineage>
        <taxon>Bacteria</taxon>
        <taxon>Pseudomonadati</taxon>
        <taxon>Bacteroidota</taxon>
        <taxon>Flavobacteriia</taxon>
        <taxon>Flavobacteriales</taxon>
        <taxon>Flavobacteriaceae</taxon>
        <taxon>Marixanthomonas</taxon>
    </lineage>
</organism>
<dbReference type="Proteomes" id="UP000261082">
    <property type="component" value="Unassembled WGS sequence"/>
</dbReference>
<evidence type="ECO:0000313" key="1">
    <source>
        <dbReference type="EMBL" id="RFN57812.1"/>
    </source>
</evidence>
<keyword evidence="2" id="KW-1185">Reference proteome</keyword>
<dbReference type="Gene3D" id="3.10.129.10">
    <property type="entry name" value="Hotdog Thioesterase"/>
    <property type="match status" value="1"/>
</dbReference>
<comment type="caution">
    <text evidence="1">The sequence shown here is derived from an EMBL/GenBank/DDBJ whole genome shotgun (WGS) entry which is preliminary data.</text>
</comment>
<reference evidence="1 2" key="1">
    <citation type="journal article" date="2007" name="Int. J. Syst. Evol. Microbiol.">
        <title>Marixanthomonas ophiurae gen. nov., sp. nov., a marine bacterium of the family Flavobacteriaceae isolated from a deep-sea brittle star.</title>
        <authorList>
            <person name="Romanenko L.A."/>
            <person name="Uchino M."/>
            <person name="Frolova G.M."/>
            <person name="Mikhailov V.V."/>
        </authorList>
    </citation>
    <scope>NUCLEOTIDE SEQUENCE [LARGE SCALE GENOMIC DNA]</scope>
    <source>
        <strain evidence="1 2">KMM 3046</strain>
    </source>
</reference>
<proteinExistence type="predicted"/>
<sequence>MQLTPSKINTFLFFKLPAAWFTGVRVKAINETSCVTSVRHKWINQNPFKSMFWAVQGMAAELSTGALVMSTIKESNQNISMLVANNKASFSKKAKGRITFTCEDGIKVKEAIKEAVTTGEGQTIWMKSQGVDKAGDVVSVFEFEWTVKVKNKSRV</sequence>
<dbReference type="Pfam" id="PF14539">
    <property type="entry name" value="DUF4442"/>
    <property type="match status" value="1"/>
</dbReference>
<dbReference type="SUPFAM" id="SSF54637">
    <property type="entry name" value="Thioesterase/thiol ester dehydrase-isomerase"/>
    <property type="match status" value="1"/>
</dbReference>
<accession>A0A3E1Q6R2</accession>
<dbReference type="AlphaFoldDB" id="A0A3E1Q6R2"/>
<gene>
    <name evidence="1" type="ORF">DZ858_11240</name>
</gene>
<dbReference type="OrthoDB" id="9153186at2"/>
<dbReference type="InterPro" id="IPR029069">
    <property type="entry name" value="HotDog_dom_sf"/>
</dbReference>
<evidence type="ECO:0000313" key="2">
    <source>
        <dbReference type="Proteomes" id="UP000261082"/>
    </source>
</evidence>
<dbReference type="InterPro" id="IPR027961">
    <property type="entry name" value="DUF4442"/>
</dbReference>
<dbReference type="EMBL" id="QVID01000002">
    <property type="protein sequence ID" value="RFN57812.1"/>
    <property type="molecule type" value="Genomic_DNA"/>
</dbReference>
<dbReference type="RefSeq" id="WP_117159761.1">
    <property type="nucleotide sequence ID" value="NZ_QVID01000002.1"/>
</dbReference>
<name>A0A3E1Q6R2_9FLAO</name>